<proteinExistence type="predicted"/>
<reference evidence="2" key="1">
    <citation type="submission" date="2009-11" db="EMBL/GenBank/DDBJ databases">
        <authorList>
            <consortium name="The Broad Institute Genome Sequencing Platform"/>
            <person name="Ward D."/>
            <person name="Feldgarden M."/>
            <person name="Earl A."/>
            <person name="Young S.K."/>
            <person name="Zeng Q."/>
            <person name="Koehrsen M."/>
            <person name="Alvarado L."/>
            <person name="Berlin A."/>
            <person name="Bochicchio J."/>
            <person name="Borenstein D."/>
            <person name="Chapman S.B."/>
            <person name="Chen Z."/>
            <person name="Engels R."/>
            <person name="Freedman E."/>
            <person name="Gellesch M."/>
            <person name="Goldberg J."/>
            <person name="Griggs A."/>
            <person name="Gujja S."/>
            <person name="Heilman E."/>
            <person name="Heiman D."/>
            <person name="Hepburn T."/>
            <person name="Howarth C."/>
            <person name="Jen D."/>
            <person name="Larson L."/>
            <person name="Lewis B."/>
            <person name="Mehta T."/>
            <person name="Park D."/>
            <person name="Pearson M."/>
            <person name="Roberts A."/>
            <person name="Saif S."/>
            <person name="Shea T."/>
            <person name="Shenoy N."/>
            <person name="Sisk P."/>
            <person name="Stolte C."/>
            <person name="Sykes S."/>
            <person name="Thomson T."/>
            <person name="Walk T."/>
            <person name="White J."/>
            <person name="Yandava C."/>
            <person name="Izard J."/>
            <person name="Baranova O.V."/>
            <person name="Blanton J.M."/>
            <person name="Tanner A.C."/>
            <person name="Dewhirst F.E."/>
            <person name="Haas B."/>
            <person name="Nusbaum C."/>
            <person name="Birren B."/>
        </authorList>
    </citation>
    <scope>NUCLEOTIDE SEQUENCE [LARGE SCALE GENOMIC DNA]</scope>
    <source>
        <strain evidence="2">1-1 BBBD Race 1</strain>
    </source>
</reference>
<dbReference type="VEuPathDB" id="FungiDB:PTTG_10742"/>
<reference evidence="3" key="4">
    <citation type="submission" date="2025-05" db="UniProtKB">
        <authorList>
            <consortium name="EnsemblFungi"/>
        </authorList>
    </citation>
    <scope>IDENTIFICATION</scope>
    <source>
        <strain evidence="3">isolate 1-1 / race 1 (BBBD)</strain>
    </source>
</reference>
<evidence type="ECO:0000313" key="4">
    <source>
        <dbReference type="Proteomes" id="UP000005240"/>
    </source>
</evidence>
<dbReference type="AlphaFoldDB" id="A0A180G3N8"/>
<feature type="region of interest" description="Disordered" evidence="1">
    <location>
        <begin position="49"/>
        <end position="95"/>
    </location>
</feature>
<reference evidence="3 4" key="3">
    <citation type="journal article" date="2017" name="G3 (Bethesda)">
        <title>Comparative analysis highlights variable genome content of wheat rusts and divergence of the mating loci.</title>
        <authorList>
            <person name="Cuomo C.A."/>
            <person name="Bakkeren G."/>
            <person name="Khalil H.B."/>
            <person name="Panwar V."/>
            <person name="Joly D."/>
            <person name="Linning R."/>
            <person name="Sakthikumar S."/>
            <person name="Song X."/>
            <person name="Adiconis X."/>
            <person name="Fan L."/>
            <person name="Goldberg J.M."/>
            <person name="Levin J.Z."/>
            <person name="Young S."/>
            <person name="Zeng Q."/>
            <person name="Anikster Y."/>
            <person name="Bruce M."/>
            <person name="Wang M."/>
            <person name="Yin C."/>
            <person name="McCallum B."/>
            <person name="Szabo L.J."/>
            <person name="Hulbert S."/>
            <person name="Chen X."/>
            <person name="Fellers J.P."/>
        </authorList>
    </citation>
    <scope>NUCLEOTIDE SEQUENCE</scope>
    <source>
        <strain evidence="3">isolate 1-1 / race 1 (BBBD)</strain>
        <strain evidence="4">Isolate 1-1 / race 1 (BBBD)</strain>
    </source>
</reference>
<keyword evidence="4" id="KW-1185">Reference proteome</keyword>
<protein>
    <submittedName>
        <fullName evidence="2 3">Uncharacterized protein</fullName>
    </submittedName>
</protein>
<accession>A0A180G3N8</accession>
<evidence type="ECO:0000313" key="3">
    <source>
        <dbReference type="EnsemblFungi" id="PTTG_10742-t43_1-p1"/>
    </source>
</evidence>
<feature type="compositionally biased region" description="Polar residues" evidence="1">
    <location>
        <begin position="78"/>
        <end position="95"/>
    </location>
</feature>
<reference evidence="2" key="2">
    <citation type="submission" date="2016-05" db="EMBL/GenBank/DDBJ databases">
        <title>Comparative analysis highlights variable genome content of wheat rusts and divergence of the mating loci.</title>
        <authorList>
            <person name="Cuomo C.A."/>
            <person name="Bakkeren G."/>
            <person name="Szabo L."/>
            <person name="Khalil H."/>
            <person name="Joly D."/>
            <person name="Goldberg J."/>
            <person name="Young S."/>
            <person name="Zeng Q."/>
            <person name="Fellers J."/>
        </authorList>
    </citation>
    <scope>NUCLEOTIDE SEQUENCE [LARGE SCALE GENOMIC DNA]</scope>
    <source>
        <strain evidence="2">1-1 BBBD Race 1</strain>
    </source>
</reference>
<evidence type="ECO:0000256" key="1">
    <source>
        <dbReference type="SAM" id="MobiDB-lite"/>
    </source>
</evidence>
<gene>
    <name evidence="2" type="ORF">PTTG_10742</name>
</gene>
<organism evidence="2">
    <name type="scientific">Puccinia triticina (isolate 1-1 / race 1 (BBBD))</name>
    <name type="common">Brown leaf rust fungus</name>
    <dbReference type="NCBI Taxonomy" id="630390"/>
    <lineage>
        <taxon>Eukaryota</taxon>
        <taxon>Fungi</taxon>
        <taxon>Dikarya</taxon>
        <taxon>Basidiomycota</taxon>
        <taxon>Pucciniomycotina</taxon>
        <taxon>Pucciniomycetes</taxon>
        <taxon>Pucciniales</taxon>
        <taxon>Pucciniaceae</taxon>
        <taxon>Puccinia</taxon>
    </lineage>
</organism>
<name>A0A180G3N8_PUCT1</name>
<sequence length="244" mass="25617">MAIEQPRPPRILASITDQLRQRIRAGYAVDSFIRLIRTIAHLDKNCTEAAESPTHLPVRVPPTSHRPPNHSIIAPSPISKSRSAPSLRGNATSDRGGSLACLSASVVNLPSSSLLGNATNDRGSCSTDASITTPPAGPSPLLPRPQLLNRAAASSDSLPKEDRRSTSRPPLSVANPCVKGLSASQATSYITTNYRGSRSTTSDRVAAPTCPALPLIIGRSIKGPSHNTELLGTCYTSTSLGSLD</sequence>
<feature type="compositionally biased region" description="Polar residues" evidence="1">
    <location>
        <begin position="119"/>
        <end position="133"/>
    </location>
</feature>
<evidence type="ECO:0000313" key="2">
    <source>
        <dbReference type="EMBL" id="OAV87254.1"/>
    </source>
</evidence>
<feature type="region of interest" description="Disordered" evidence="1">
    <location>
        <begin position="119"/>
        <end position="177"/>
    </location>
</feature>
<dbReference type="EnsemblFungi" id="PTTG_10742-t43_1">
    <property type="protein sequence ID" value="PTTG_10742-t43_1-p1"/>
    <property type="gene ID" value="PTTG_10742"/>
</dbReference>
<dbReference type="EMBL" id="ADAS02000507">
    <property type="protein sequence ID" value="OAV87254.1"/>
    <property type="molecule type" value="Genomic_DNA"/>
</dbReference>
<dbReference type="Proteomes" id="UP000005240">
    <property type="component" value="Unassembled WGS sequence"/>
</dbReference>